<evidence type="ECO:0008006" key="3">
    <source>
        <dbReference type="Google" id="ProtNLM"/>
    </source>
</evidence>
<name>F1ZDW0_9SPHN</name>
<dbReference type="STRING" id="983920.Y88_3511"/>
<dbReference type="InterPro" id="IPR016181">
    <property type="entry name" value="Acyl_CoA_acyltransferase"/>
</dbReference>
<reference evidence="1 2" key="1">
    <citation type="journal article" date="2012" name="J. Bacteriol.">
        <title>Draft Genome Sequence of Novosphingobium nitrogenifigens Y88T.</title>
        <authorList>
            <person name="Strabala T.J."/>
            <person name="Macdonald L."/>
            <person name="Liu V."/>
            <person name="Smit A.M."/>
        </authorList>
    </citation>
    <scope>NUCLEOTIDE SEQUENCE [LARGE SCALE GENOMIC DNA]</scope>
    <source>
        <strain evidence="1 2">DSM 19370</strain>
    </source>
</reference>
<organism evidence="1 2">
    <name type="scientific">Novosphingobium nitrogenifigens DSM 19370</name>
    <dbReference type="NCBI Taxonomy" id="983920"/>
    <lineage>
        <taxon>Bacteria</taxon>
        <taxon>Pseudomonadati</taxon>
        <taxon>Pseudomonadota</taxon>
        <taxon>Alphaproteobacteria</taxon>
        <taxon>Sphingomonadales</taxon>
        <taxon>Sphingomonadaceae</taxon>
        <taxon>Novosphingobium</taxon>
    </lineage>
</organism>
<dbReference type="InterPro" id="IPR039968">
    <property type="entry name" value="BcerS-like"/>
</dbReference>
<sequence length="383" mass="43304">MADLTIEPIATARERKEFVDLAYRINAGDPNWVPPLRMEAMELVTPGKNPFFEHADVQFFLARSGGRTVGRISAHIDRLAVAMDPVQGMGPGTGNWGLLEAEDETIARALIARAEEWLRAKGMTRVLAPLSMSIWEEPGQLTLGFDHPPTVMMGHQPERYNTYIKALGYTPAKALRTYELDISKQFPPLIQRIVQSGEKNPKIRIRGINKADFNAEAALILGILNDAWSDNWGFVPFTDTEIAYASKKLKPIVREDLIMIAEYESEPVAFMMTLPDLNEVIKPMNGKLFPFNFIKLLRWLNKPRVRTMRVPLMGVRKKLQSSRLASQLAFMMIEYIRRNSVANYGASRGEIGWILDDNQGMIAIADAIDSHVNKEYVIYERAL</sequence>
<dbReference type="RefSeq" id="WP_008071847.1">
    <property type="nucleotide sequence ID" value="NZ_AQWK01000004.1"/>
</dbReference>
<dbReference type="Proteomes" id="UP000004728">
    <property type="component" value="Unassembled WGS sequence"/>
</dbReference>
<dbReference type="Gene3D" id="3.40.630.30">
    <property type="match status" value="1"/>
</dbReference>
<dbReference type="HOGENOM" id="CLU_053649_0_0_5"/>
<evidence type="ECO:0000313" key="2">
    <source>
        <dbReference type="Proteomes" id="UP000004728"/>
    </source>
</evidence>
<dbReference type="FunCoup" id="F1ZDW0">
    <property type="interactions" value="68"/>
</dbReference>
<dbReference type="SUPFAM" id="SSF55729">
    <property type="entry name" value="Acyl-CoA N-acyltransferases (Nat)"/>
    <property type="match status" value="1"/>
</dbReference>
<dbReference type="eggNOG" id="COG0456">
    <property type="taxonomic scope" value="Bacteria"/>
</dbReference>
<dbReference type="InParanoid" id="F1ZDW0"/>
<dbReference type="EMBL" id="AEWJ01000067">
    <property type="protein sequence ID" value="EGD57203.1"/>
    <property type="molecule type" value="Genomic_DNA"/>
</dbReference>
<dbReference type="AlphaFoldDB" id="F1ZDW0"/>
<protein>
    <recommendedName>
        <fullName evidence="3">N-acetyltransferase domain-containing protein</fullName>
    </recommendedName>
</protein>
<accession>F1ZDW0</accession>
<keyword evidence="2" id="KW-1185">Reference proteome</keyword>
<proteinExistence type="predicted"/>
<comment type="caution">
    <text evidence="1">The sequence shown here is derived from an EMBL/GenBank/DDBJ whole genome shotgun (WGS) entry which is preliminary data.</text>
</comment>
<dbReference type="OrthoDB" id="9806005at2"/>
<evidence type="ECO:0000313" key="1">
    <source>
        <dbReference type="EMBL" id="EGD57203.1"/>
    </source>
</evidence>
<gene>
    <name evidence="1" type="ORF">Y88_3511</name>
</gene>
<dbReference type="PANTHER" id="PTHR41368">
    <property type="entry name" value="PROTEIN YGHO"/>
    <property type="match status" value="1"/>
</dbReference>
<dbReference type="PANTHER" id="PTHR41368:SF1">
    <property type="entry name" value="PROTEIN YGHO"/>
    <property type="match status" value="1"/>
</dbReference>
<dbReference type="CDD" id="cd04301">
    <property type="entry name" value="NAT_SF"/>
    <property type="match status" value="1"/>
</dbReference>